<dbReference type="EMBL" id="MU855621">
    <property type="protein sequence ID" value="KAK3900962.1"/>
    <property type="molecule type" value="Genomic_DNA"/>
</dbReference>
<sequence length="203" mass="22442">MTKKGARQPDLLETTNTVNSTGVTFSVSDTSPIWPSDGCGGSVANDDVGVALLLIADHGADIHVLTSTGKSMQTLMEENGCLNVRKAFPPEFWQHELPPPRRPNAFGDFNSDRVPNHLKKGREDWSVVFNQTAPRVLDVDLVHTLKHNSYELGQGYYIKMRELDTSPPTIRDQDSQIKSAHCTKTFEGHLVGLINPLTPETFC</sequence>
<accession>A0AAN6RRR0</accession>
<name>A0AAN6RRR0_9PEZI</name>
<gene>
    <name evidence="1" type="ORF">C8A05DRAFT_35366</name>
</gene>
<organism evidence="1 2">
    <name type="scientific">Staphylotrichum tortipilum</name>
    <dbReference type="NCBI Taxonomy" id="2831512"/>
    <lineage>
        <taxon>Eukaryota</taxon>
        <taxon>Fungi</taxon>
        <taxon>Dikarya</taxon>
        <taxon>Ascomycota</taxon>
        <taxon>Pezizomycotina</taxon>
        <taxon>Sordariomycetes</taxon>
        <taxon>Sordariomycetidae</taxon>
        <taxon>Sordariales</taxon>
        <taxon>Chaetomiaceae</taxon>
        <taxon>Staphylotrichum</taxon>
    </lineage>
</organism>
<dbReference type="Proteomes" id="UP001303889">
    <property type="component" value="Unassembled WGS sequence"/>
</dbReference>
<evidence type="ECO:0000313" key="2">
    <source>
        <dbReference type="Proteomes" id="UP001303889"/>
    </source>
</evidence>
<evidence type="ECO:0000313" key="1">
    <source>
        <dbReference type="EMBL" id="KAK3900962.1"/>
    </source>
</evidence>
<reference evidence="1" key="1">
    <citation type="journal article" date="2023" name="Mol. Phylogenet. Evol.">
        <title>Genome-scale phylogeny and comparative genomics of the fungal order Sordariales.</title>
        <authorList>
            <person name="Hensen N."/>
            <person name="Bonometti L."/>
            <person name="Westerberg I."/>
            <person name="Brannstrom I.O."/>
            <person name="Guillou S."/>
            <person name="Cros-Aarteil S."/>
            <person name="Calhoun S."/>
            <person name="Haridas S."/>
            <person name="Kuo A."/>
            <person name="Mondo S."/>
            <person name="Pangilinan J."/>
            <person name="Riley R."/>
            <person name="LaButti K."/>
            <person name="Andreopoulos B."/>
            <person name="Lipzen A."/>
            <person name="Chen C."/>
            <person name="Yan M."/>
            <person name="Daum C."/>
            <person name="Ng V."/>
            <person name="Clum A."/>
            <person name="Steindorff A."/>
            <person name="Ohm R.A."/>
            <person name="Martin F."/>
            <person name="Silar P."/>
            <person name="Natvig D.O."/>
            <person name="Lalanne C."/>
            <person name="Gautier V."/>
            <person name="Ament-Velasquez S.L."/>
            <person name="Kruys A."/>
            <person name="Hutchinson M.I."/>
            <person name="Powell A.J."/>
            <person name="Barry K."/>
            <person name="Miller A.N."/>
            <person name="Grigoriev I.V."/>
            <person name="Debuchy R."/>
            <person name="Gladieux P."/>
            <person name="Hiltunen Thoren M."/>
            <person name="Johannesson H."/>
        </authorList>
    </citation>
    <scope>NUCLEOTIDE SEQUENCE</scope>
    <source>
        <strain evidence="1">CBS 103.79</strain>
    </source>
</reference>
<comment type="caution">
    <text evidence="1">The sequence shown here is derived from an EMBL/GenBank/DDBJ whole genome shotgun (WGS) entry which is preliminary data.</text>
</comment>
<dbReference type="Gene3D" id="2.130.10.10">
    <property type="entry name" value="YVTN repeat-like/Quinoprotein amine dehydrogenase"/>
    <property type="match status" value="1"/>
</dbReference>
<dbReference type="InterPro" id="IPR015943">
    <property type="entry name" value="WD40/YVTN_repeat-like_dom_sf"/>
</dbReference>
<dbReference type="AlphaFoldDB" id="A0AAN6RRR0"/>
<reference evidence="1" key="2">
    <citation type="submission" date="2023-05" db="EMBL/GenBank/DDBJ databases">
        <authorList>
            <consortium name="Lawrence Berkeley National Laboratory"/>
            <person name="Steindorff A."/>
            <person name="Hensen N."/>
            <person name="Bonometti L."/>
            <person name="Westerberg I."/>
            <person name="Brannstrom I.O."/>
            <person name="Guillou S."/>
            <person name="Cros-Aarteil S."/>
            <person name="Calhoun S."/>
            <person name="Haridas S."/>
            <person name="Kuo A."/>
            <person name="Mondo S."/>
            <person name="Pangilinan J."/>
            <person name="Riley R."/>
            <person name="Labutti K."/>
            <person name="Andreopoulos B."/>
            <person name="Lipzen A."/>
            <person name="Chen C."/>
            <person name="Yanf M."/>
            <person name="Daum C."/>
            <person name="Ng V."/>
            <person name="Clum A."/>
            <person name="Ohm R."/>
            <person name="Martin F."/>
            <person name="Silar P."/>
            <person name="Natvig D."/>
            <person name="Lalanne C."/>
            <person name="Gautier V."/>
            <person name="Ament-Velasquez S.L."/>
            <person name="Kruys A."/>
            <person name="Hutchinson M.I."/>
            <person name="Powell A.J."/>
            <person name="Barry K."/>
            <person name="Miller A.N."/>
            <person name="Grigoriev I.V."/>
            <person name="Debuchy R."/>
            <person name="Gladieux P."/>
            <person name="Thoren M.H."/>
            <person name="Johannesson H."/>
        </authorList>
    </citation>
    <scope>NUCLEOTIDE SEQUENCE</scope>
    <source>
        <strain evidence="1">CBS 103.79</strain>
    </source>
</reference>
<keyword evidence="2" id="KW-1185">Reference proteome</keyword>
<protein>
    <submittedName>
        <fullName evidence="1">Uncharacterized protein</fullName>
    </submittedName>
</protein>
<proteinExistence type="predicted"/>